<organism evidence="1 2">
    <name type="scientific">Solibacillus faecavium</name>
    <dbReference type="NCBI Taxonomy" id="2762221"/>
    <lineage>
        <taxon>Bacteria</taxon>
        <taxon>Bacillati</taxon>
        <taxon>Bacillota</taxon>
        <taxon>Bacilli</taxon>
        <taxon>Bacillales</taxon>
        <taxon>Caryophanaceae</taxon>
        <taxon>Solibacillus</taxon>
    </lineage>
</organism>
<gene>
    <name evidence="1" type="ORF">H9635_10655</name>
</gene>
<comment type="caution">
    <text evidence="1">The sequence shown here is derived from an EMBL/GenBank/DDBJ whole genome shotgun (WGS) entry which is preliminary data.</text>
</comment>
<evidence type="ECO:0000313" key="1">
    <source>
        <dbReference type="EMBL" id="MBD8037208.1"/>
    </source>
</evidence>
<accession>A0ABR8XZ74</accession>
<protein>
    <submittedName>
        <fullName evidence="1">Lactate dehydrogenase</fullName>
    </submittedName>
</protein>
<dbReference type="RefSeq" id="WP_191700271.1">
    <property type="nucleotide sequence ID" value="NZ_JACSPZ010000004.1"/>
</dbReference>
<proteinExistence type="predicted"/>
<name>A0ABR8XZ74_9BACL</name>
<dbReference type="Proteomes" id="UP000619101">
    <property type="component" value="Unassembled WGS sequence"/>
</dbReference>
<reference evidence="1 2" key="1">
    <citation type="submission" date="2020-08" db="EMBL/GenBank/DDBJ databases">
        <title>A Genomic Blueprint of the Chicken Gut Microbiome.</title>
        <authorList>
            <person name="Gilroy R."/>
            <person name="Ravi A."/>
            <person name="Getino M."/>
            <person name="Pursley I."/>
            <person name="Horton D.L."/>
            <person name="Alikhan N.-F."/>
            <person name="Baker D."/>
            <person name="Gharbi K."/>
            <person name="Hall N."/>
            <person name="Watson M."/>
            <person name="Adriaenssens E.M."/>
            <person name="Foster-Nyarko E."/>
            <person name="Jarju S."/>
            <person name="Secka A."/>
            <person name="Antonio M."/>
            <person name="Oren A."/>
            <person name="Chaudhuri R."/>
            <person name="La Ragione R.M."/>
            <person name="Hildebrand F."/>
            <person name="Pallen M.J."/>
        </authorList>
    </citation>
    <scope>NUCLEOTIDE SEQUENCE [LARGE SCALE GENOMIC DNA]</scope>
    <source>
        <strain evidence="1 2">A46</strain>
    </source>
</reference>
<dbReference type="EMBL" id="JACSPZ010000004">
    <property type="protein sequence ID" value="MBD8037208.1"/>
    <property type="molecule type" value="Genomic_DNA"/>
</dbReference>
<keyword evidence="2" id="KW-1185">Reference proteome</keyword>
<sequence>MDVLLEQIRKDLDYLNSQGKHVKKIKMNSKVFERMTNKLTDVEVNNDAVTVFGIIIEADDNTEKFAFILDEATRT</sequence>
<evidence type="ECO:0000313" key="2">
    <source>
        <dbReference type="Proteomes" id="UP000619101"/>
    </source>
</evidence>